<name>A0A0L0T3D6_ALLM3</name>
<evidence type="ECO:0000313" key="2">
    <source>
        <dbReference type="Proteomes" id="UP000054350"/>
    </source>
</evidence>
<keyword evidence="2" id="KW-1185">Reference proteome</keyword>
<reference evidence="1 2" key="1">
    <citation type="submission" date="2009-11" db="EMBL/GenBank/DDBJ databases">
        <title>Annotation of Allomyces macrogynus ATCC 38327.</title>
        <authorList>
            <consortium name="The Broad Institute Genome Sequencing Platform"/>
            <person name="Russ C."/>
            <person name="Cuomo C."/>
            <person name="Burger G."/>
            <person name="Gray M.W."/>
            <person name="Holland P.W.H."/>
            <person name="King N."/>
            <person name="Lang F.B.F."/>
            <person name="Roger A.J."/>
            <person name="Ruiz-Trillo I."/>
            <person name="Young S.K."/>
            <person name="Zeng Q."/>
            <person name="Gargeya S."/>
            <person name="Fitzgerald M."/>
            <person name="Haas B."/>
            <person name="Abouelleil A."/>
            <person name="Alvarado L."/>
            <person name="Arachchi H.M."/>
            <person name="Berlin A."/>
            <person name="Chapman S.B."/>
            <person name="Gearin G."/>
            <person name="Goldberg J."/>
            <person name="Griggs A."/>
            <person name="Gujja S."/>
            <person name="Hansen M."/>
            <person name="Heiman D."/>
            <person name="Howarth C."/>
            <person name="Larimer J."/>
            <person name="Lui A."/>
            <person name="MacDonald P.J.P."/>
            <person name="McCowen C."/>
            <person name="Montmayeur A."/>
            <person name="Murphy C."/>
            <person name="Neiman D."/>
            <person name="Pearson M."/>
            <person name="Priest M."/>
            <person name="Roberts A."/>
            <person name="Saif S."/>
            <person name="Shea T."/>
            <person name="Sisk P."/>
            <person name="Stolte C."/>
            <person name="Sykes S."/>
            <person name="Wortman J."/>
            <person name="Nusbaum C."/>
            <person name="Birren B."/>
        </authorList>
    </citation>
    <scope>NUCLEOTIDE SEQUENCE [LARGE SCALE GENOMIC DNA]</scope>
    <source>
        <strain evidence="1 2">ATCC 38327</strain>
    </source>
</reference>
<dbReference type="EMBL" id="GG745360">
    <property type="protein sequence ID" value="KNE69231.1"/>
    <property type="molecule type" value="Genomic_DNA"/>
</dbReference>
<sequence>MLMFAVAEPLSKGEEDFAAAATSIKGKHVFPSLRDVLHMQQAHSKCVHVLNAPSLEILCLYAILTSNYQGVAKEPRHIVVSGSMTMGFN</sequence>
<accession>A0A0L0T3D6</accession>
<proteinExistence type="predicted"/>
<dbReference type="Proteomes" id="UP000054350">
    <property type="component" value="Unassembled WGS sequence"/>
</dbReference>
<reference evidence="2" key="2">
    <citation type="submission" date="2009-11" db="EMBL/GenBank/DDBJ databases">
        <title>The Genome Sequence of Allomyces macrogynus strain ATCC 38327.</title>
        <authorList>
            <consortium name="The Broad Institute Genome Sequencing Platform"/>
            <person name="Russ C."/>
            <person name="Cuomo C."/>
            <person name="Shea T."/>
            <person name="Young S.K."/>
            <person name="Zeng Q."/>
            <person name="Koehrsen M."/>
            <person name="Haas B."/>
            <person name="Borodovsky M."/>
            <person name="Guigo R."/>
            <person name="Alvarado L."/>
            <person name="Berlin A."/>
            <person name="Borenstein D."/>
            <person name="Chen Z."/>
            <person name="Engels R."/>
            <person name="Freedman E."/>
            <person name="Gellesch M."/>
            <person name="Goldberg J."/>
            <person name="Griggs A."/>
            <person name="Gujja S."/>
            <person name="Heiman D."/>
            <person name="Hepburn T."/>
            <person name="Howarth C."/>
            <person name="Jen D."/>
            <person name="Larson L."/>
            <person name="Lewis B."/>
            <person name="Mehta T."/>
            <person name="Park D."/>
            <person name="Pearson M."/>
            <person name="Roberts A."/>
            <person name="Saif S."/>
            <person name="Shenoy N."/>
            <person name="Sisk P."/>
            <person name="Stolte C."/>
            <person name="Sykes S."/>
            <person name="Walk T."/>
            <person name="White J."/>
            <person name="Yandava C."/>
            <person name="Burger G."/>
            <person name="Gray M.W."/>
            <person name="Holland P.W.H."/>
            <person name="King N."/>
            <person name="Lang F.B.F."/>
            <person name="Roger A.J."/>
            <person name="Ruiz-Trillo I."/>
            <person name="Lander E."/>
            <person name="Nusbaum C."/>
        </authorList>
    </citation>
    <scope>NUCLEOTIDE SEQUENCE [LARGE SCALE GENOMIC DNA]</scope>
    <source>
        <strain evidence="2">ATCC 38327</strain>
    </source>
</reference>
<evidence type="ECO:0000313" key="1">
    <source>
        <dbReference type="EMBL" id="KNE69231.1"/>
    </source>
</evidence>
<organism evidence="1 2">
    <name type="scientific">Allomyces macrogynus (strain ATCC 38327)</name>
    <name type="common">Allomyces javanicus var. macrogynus</name>
    <dbReference type="NCBI Taxonomy" id="578462"/>
    <lineage>
        <taxon>Eukaryota</taxon>
        <taxon>Fungi</taxon>
        <taxon>Fungi incertae sedis</taxon>
        <taxon>Blastocladiomycota</taxon>
        <taxon>Blastocladiomycetes</taxon>
        <taxon>Blastocladiales</taxon>
        <taxon>Blastocladiaceae</taxon>
        <taxon>Allomyces</taxon>
    </lineage>
</organism>
<dbReference type="AlphaFoldDB" id="A0A0L0T3D6"/>
<dbReference type="VEuPathDB" id="FungiDB:AMAG_19890"/>
<gene>
    <name evidence="1" type="ORF">AMAG_19890</name>
</gene>
<protein>
    <submittedName>
        <fullName evidence="1">Uncharacterized protein</fullName>
    </submittedName>
</protein>